<evidence type="ECO:0000256" key="8">
    <source>
        <dbReference type="ARBA" id="ARBA00022927"/>
    </source>
</evidence>
<feature type="domain" description="AAA+ ATPase" evidence="14">
    <location>
        <begin position="196"/>
        <end position="365"/>
    </location>
</feature>
<sequence length="392" mass="43568">MIIRRYLGKNTQEAMLKVKMDLGSEAMILNTRKVKRKGLKNLFAKPMIEVLAAVDSEYPAKKDTIKIDKKIENSMPGAIYKNNPDKKEEKIALLENKVSNIETILKKIYQHLQLDKTEEDAEYKDSKDQGTNVMDIFYDNLVNNDVEPEVARKVISLACSRVQNTSDVNSAAAALFSTVSSILGKPNVIRLREDGKPSVVMFVGPTGVGKTTTIAKIAASYSIGKKKNVGLITADTYRIAAVEQLRTYADILGVPLSVAYSVKEIHDAIEAFSDKDLILIDTTGRNHRNKAQFDELKNCIESVNADEVYLLLSATTGVNNCRDVLNNYSFLKNYKLIFTKLDEALTPGIILNAKFKSNMDISYITNGQSVPDDIEEADVEKITKMLLGSIVK</sequence>
<dbReference type="Gene3D" id="1.20.120.1380">
    <property type="entry name" value="Flagellar FlhF biosynthesis protein, N domain"/>
    <property type="match status" value="1"/>
</dbReference>
<keyword evidence="10" id="KW-0472">Membrane</keyword>
<proteinExistence type="inferred from homology"/>
<keyword evidence="17" id="KW-1185">Reference proteome</keyword>
<evidence type="ECO:0000256" key="6">
    <source>
        <dbReference type="ARBA" id="ARBA00022741"/>
    </source>
</evidence>
<dbReference type="EMBL" id="NIOJ01000008">
    <property type="protein sequence ID" value="PNU00660.1"/>
    <property type="molecule type" value="Genomic_DNA"/>
</dbReference>
<keyword evidence="6" id="KW-0547">Nucleotide-binding</keyword>
<dbReference type="Proteomes" id="UP000236151">
    <property type="component" value="Unassembled WGS sequence"/>
</dbReference>
<keyword evidence="5" id="KW-1003">Cell membrane</keyword>
<dbReference type="PANTHER" id="PTHR43134:SF3">
    <property type="entry name" value="FLAGELLAR BIOSYNTHESIS PROTEIN FLHF"/>
    <property type="match status" value="1"/>
</dbReference>
<dbReference type="GO" id="GO:0003924">
    <property type="term" value="F:GTPase activity"/>
    <property type="evidence" value="ECO:0007669"/>
    <property type="project" value="UniProtKB-UniRule"/>
</dbReference>
<keyword evidence="11" id="KW-1006">Bacterial flagellum protein export</keyword>
<dbReference type="AlphaFoldDB" id="A0A2K2FIG8"/>
<evidence type="ECO:0000256" key="3">
    <source>
        <dbReference type="ARBA" id="ARBA00014919"/>
    </source>
</evidence>
<reference evidence="16 17" key="1">
    <citation type="submission" date="2017-06" db="EMBL/GenBank/DDBJ databases">
        <title>Investigating the central metabolism of Clostridium thermosuccinogenes.</title>
        <authorList>
            <person name="Koendjbiharie J.G."/>
            <person name="van Kranenburg R."/>
        </authorList>
    </citation>
    <scope>NUCLEOTIDE SEQUENCE [LARGE SCALE GENOMIC DNA]</scope>
    <source>
        <strain evidence="16 17">DSM 5806</strain>
    </source>
</reference>
<keyword evidence="16" id="KW-0969">Cilium</keyword>
<dbReference type="PANTHER" id="PTHR43134">
    <property type="entry name" value="SIGNAL RECOGNITION PARTICLE RECEPTOR SUBUNIT ALPHA"/>
    <property type="match status" value="1"/>
</dbReference>
<dbReference type="KEGG" id="cthd:CDO33_07795"/>
<comment type="function">
    <text evidence="12">Necessary for flagellar biosynthesis. May be involved in translocation of the flagellum.</text>
</comment>
<organism evidence="16 17">
    <name type="scientific">Clostridium thermosuccinogenes</name>
    <dbReference type="NCBI Taxonomy" id="84032"/>
    <lineage>
        <taxon>Bacteria</taxon>
        <taxon>Bacillati</taxon>
        <taxon>Bacillota</taxon>
        <taxon>Clostridia</taxon>
        <taxon>Eubacteriales</taxon>
        <taxon>Clostridiaceae</taxon>
        <taxon>Clostridium</taxon>
    </lineage>
</organism>
<feature type="domain" description="SRP54-type proteins GTP-binding" evidence="15">
    <location>
        <begin position="197"/>
        <end position="388"/>
    </location>
</feature>
<gene>
    <name evidence="16" type="primary">flhF</name>
    <name evidence="16" type="ORF">CDQ84_05295</name>
</gene>
<dbReference type="OrthoDB" id="9778554at2"/>
<dbReference type="InterPro" id="IPR047040">
    <property type="entry name" value="FlhF__GTPase_dom"/>
</dbReference>
<evidence type="ECO:0000256" key="7">
    <source>
        <dbReference type="ARBA" id="ARBA00022795"/>
    </source>
</evidence>
<name>A0A2K2FIG8_9CLOT</name>
<dbReference type="FunFam" id="3.40.50.300:FF:000695">
    <property type="entry name" value="Flagellar biosynthesis regulator FlhF"/>
    <property type="match status" value="1"/>
</dbReference>
<comment type="similarity">
    <text evidence="2">Belongs to the GTP-binding SRP family.</text>
</comment>
<evidence type="ECO:0000256" key="12">
    <source>
        <dbReference type="ARBA" id="ARBA00025337"/>
    </source>
</evidence>
<dbReference type="CDD" id="cd17873">
    <property type="entry name" value="FlhF"/>
    <property type="match status" value="1"/>
</dbReference>
<dbReference type="InterPro" id="IPR000897">
    <property type="entry name" value="SRP54_GTPase_dom"/>
</dbReference>
<dbReference type="GO" id="GO:0044781">
    <property type="term" value="P:bacterial-type flagellum organization"/>
    <property type="evidence" value="ECO:0007669"/>
    <property type="project" value="UniProtKB-UniRule"/>
</dbReference>
<evidence type="ECO:0000256" key="13">
    <source>
        <dbReference type="NCBIfam" id="TIGR03499"/>
    </source>
</evidence>
<keyword evidence="4" id="KW-0813">Transport</keyword>
<evidence type="ECO:0000256" key="10">
    <source>
        <dbReference type="ARBA" id="ARBA00023136"/>
    </source>
</evidence>
<comment type="subcellular location">
    <subcellularLocation>
        <location evidence="1">Cell membrane</location>
        <topology evidence="1">Peripheral membrane protein</topology>
        <orientation evidence="1">Cytoplasmic side</orientation>
    </subcellularLocation>
</comment>
<keyword evidence="16" id="KW-0966">Cell projection</keyword>
<dbReference type="InterPro" id="IPR020006">
    <property type="entry name" value="FlhF"/>
</dbReference>
<comment type="caution">
    <text evidence="16">The sequence shown here is derived from an EMBL/GenBank/DDBJ whole genome shotgun (WGS) entry which is preliminary data.</text>
</comment>
<evidence type="ECO:0000256" key="9">
    <source>
        <dbReference type="ARBA" id="ARBA00023134"/>
    </source>
</evidence>
<evidence type="ECO:0000256" key="4">
    <source>
        <dbReference type="ARBA" id="ARBA00022448"/>
    </source>
</evidence>
<keyword evidence="16" id="KW-0282">Flagellum</keyword>
<dbReference type="InterPro" id="IPR003593">
    <property type="entry name" value="AAA+_ATPase"/>
</dbReference>
<keyword evidence="7" id="KW-1005">Bacterial flagellum biogenesis</keyword>
<dbReference type="GO" id="GO:0005047">
    <property type="term" value="F:signal recognition particle binding"/>
    <property type="evidence" value="ECO:0007669"/>
    <property type="project" value="TreeGrafter"/>
</dbReference>
<dbReference type="GO" id="GO:0005886">
    <property type="term" value="C:plasma membrane"/>
    <property type="evidence" value="ECO:0007669"/>
    <property type="project" value="UniProtKB-SubCell"/>
</dbReference>
<dbReference type="SUPFAM" id="SSF52540">
    <property type="entry name" value="P-loop containing nucleoside triphosphate hydrolases"/>
    <property type="match status" value="1"/>
</dbReference>
<dbReference type="Gene3D" id="3.40.50.300">
    <property type="entry name" value="P-loop containing nucleotide triphosphate hydrolases"/>
    <property type="match status" value="1"/>
</dbReference>
<dbReference type="InterPro" id="IPR027417">
    <property type="entry name" value="P-loop_NTPase"/>
</dbReference>
<evidence type="ECO:0000259" key="14">
    <source>
        <dbReference type="SMART" id="SM00382"/>
    </source>
</evidence>
<evidence type="ECO:0000256" key="5">
    <source>
        <dbReference type="ARBA" id="ARBA00022475"/>
    </source>
</evidence>
<dbReference type="GO" id="GO:0015031">
    <property type="term" value="P:protein transport"/>
    <property type="evidence" value="ECO:0007669"/>
    <property type="project" value="UniProtKB-KW"/>
</dbReference>
<keyword evidence="9" id="KW-0342">GTP-binding</keyword>
<evidence type="ECO:0000313" key="17">
    <source>
        <dbReference type="Proteomes" id="UP000236151"/>
    </source>
</evidence>
<evidence type="ECO:0000256" key="1">
    <source>
        <dbReference type="ARBA" id="ARBA00004413"/>
    </source>
</evidence>
<evidence type="ECO:0000256" key="2">
    <source>
        <dbReference type="ARBA" id="ARBA00008531"/>
    </source>
</evidence>
<dbReference type="RefSeq" id="WP_103080689.1">
    <property type="nucleotide sequence ID" value="NZ_CP021850.1"/>
</dbReference>
<accession>A0A2K2FIG8</accession>
<dbReference type="SMART" id="SM00382">
    <property type="entry name" value="AAA"/>
    <property type="match status" value="1"/>
</dbReference>
<dbReference type="GO" id="GO:0005525">
    <property type="term" value="F:GTP binding"/>
    <property type="evidence" value="ECO:0007669"/>
    <property type="project" value="UniProtKB-UniRule"/>
</dbReference>
<evidence type="ECO:0000313" key="16">
    <source>
        <dbReference type="EMBL" id="PNU00660.1"/>
    </source>
</evidence>
<dbReference type="Pfam" id="PF00448">
    <property type="entry name" value="SRP54"/>
    <property type="match status" value="1"/>
</dbReference>
<protein>
    <recommendedName>
        <fullName evidence="3 13">Flagellar biosynthesis protein FlhF</fullName>
    </recommendedName>
</protein>
<dbReference type="SMART" id="SM00962">
    <property type="entry name" value="SRP54"/>
    <property type="match status" value="1"/>
</dbReference>
<dbReference type="NCBIfam" id="TIGR03499">
    <property type="entry name" value="FlhF"/>
    <property type="match status" value="1"/>
</dbReference>
<dbReference type="GO" id="GO:0006614">
    <property type="term" value="P:SRP-dependent cotranslational protein targeting to membrane"/>
    <property type="evidence" value="ECO:0007669"/>
    <property type="project" value="UniProtKB-UniRule"/>
</dbReference>
<evidence type="ECO:0000259" key="15">
    <source>
        <dbReference type="SMART" id="SM00962"/>
    </source>
</evidence>
<evidence type="ECO:0000256" key="11">
    <source>
        <dbReference type="ARBA" id="ARBA00023225"/>
    </source>
</evidence>
<keyword evidence="8" id="KW-0653">Protein transport</keyword>